<evidence type="ECO:0000313" key="3">
    <source>
        <dbReference type="Proteomes" id="UP001152798"/>
    </source>
</evidence>
<feature type="compositionally biased region" description="Basic and acidic residues" evidence="1">
    <location>
        <begin position="94"/>
        <end position="119"/>
    </location>
</feature>
<accession>A0A9P0HA78</accession>
<feature type="compositionally biased region" description="Low complexity" evidence="1">
    <location>
        <begin position="364"/>
        <end position="375"/>
    </location>
</feature>
<organism evidence="2 3">
    <name type="scientific">Nezara viridula</name>
    <name type="common">Southern green stink bug</name>
    <name type="synonym">Cimex viridulus</name>
    <dbReference type="NCBI Taxonomy" id="85310"/>
    <lineage>
        <taxon>Eukaryota</taxon>
        <taxon>Metazoa</taxon>
        <taxon>Ecdysozoa</taxon>
        <taxon>Arthropoda</taxon>
        <taxon>Hexapoda</taxon>
        <taxon>Insecta</taxon>
        <taxon>Pterygota</taxon>
        <taxon>Neoptera</taxon>
        <taxon>Paraneoptera</taxon>
        <taxon>Hemiptera</taxon>
        <taxon>Heteroptera</taxon>
        <taxon>Panheteroptera</taxon>
        <taxon>Pentatomomorpha</taxon>
        <taxon>Pentatomoidea</taxon>
        <taxon>Pentatomidae</taxon>
        <taxon>Pentatominae</taxon>
        <taxon>Nezara</taxon>
    </lineage>
</organism>
<protein>
    <submittedName>
        <fullName evidence="2">Uncharacterized protein</fullName>
    </submittedName>
</protein>
<feature type="compositionally biased region" description="Basic and acidic residues" evidence="1">
    <location>
        <begin position="523"/>
        <end position="564"/>
    </location>
</feature>
<reference evidence="2" key="1">
    <citation type="submission" date="2022-01" db="EMBL/GenBank/DDBJ databases">
        <authorList>
            <person name="King R."/>
        </authorList>
    </citation>
    <scope>NUCLEOTIDE SEQUENCE</scope>
</reference>
<name>A0A9P0HA78_NEZVI</name>
<keyword evidence="3" id="KW-1185">Reference proteome</keyword>
<feature type="compositionally biased region" description="Gly residues" evidence="1">
    <location>
        <begin position="709"/>
        <end position="720"/>
    </location>
</feature>
<gene>
    <name evidence="2" type="ORF">NEZAVI_LOCUS7984</name>
</gene>
<sequence>MAIVVIWDREFLDRGVDYVKIQTPGQIVPPQHLVERYLIQRLGYSFNEAVEAVGRARGHLIERSPYLASLEEIKELQPKRSDIMRPNGSKPKPGKKEEVVPKKDEPRRNMGKDGFRGDYRTSPGRVPMVPGRPTHRVRSRTPPLQQHPRGRDSPVPMGGRTSPIQAIRSRRSPPHYDRPLTGPPRVLQQSVMRGDRMIPLMPHGRTPPPQPRGRTPPHSFRTRTPPPPSLHLPHHSPSGHMRGRSPPSMMRSRTSPTMIRRSPPRPQGRGRSPPPELMNRRPPLPSRGRSPPSHMRARSPPIIRGGSPPVHIRSRSPPGRGIRRRTPTHYGRVPSPGHDHMPVSVPPYPPGHGHISRREQIPHGSGRSQPQGRGRSSPRRERTPPPIQSSRRPSSPDYRRNEPPPDRHYSSRPGYEDGGRRGHEESTRDYSDRFHPSNHYSNERSYGASGEYYPERYEKIRRERSLSPRRNFTNYPYQRDELPVRSEYSPPRETKRRRKTPPAAEVREKIRRSTPPSGYMNSRDGREGFKKEKREYPSAPWDIKEKDPDCREILNEKRSMRDVYPDSNHGAYTDAPKYAPINADLREALEEEKRRRHVHSDSAGYHGPDIPLEDRNVMHQGYSSHEYPYRSESDMGRGRSRQDYPGGSSNHESGVRPDGQRHHGYQDSAEYPEPKHHRSQGEYVKSRDDDFRKARGRRTKRVFDRLSRGGRGGRGGGSWT</sequence>
<feature type="compositionally biased region" description="Basic and acidic residues" evidence="1">
    <location>
        <begin position="453"/>
        <end position="466"/>
    </location>
</feature>
<dbReference type="AlphaFoldDB" id="A0A9P0HA78"/>
<feature type="compositionally biased region" description="Basic and acidic residues" evidence="1">
    <location>
        <begin position="684"/>
        <end position="693"/>
    </location>
</feature>
<dbReference type="InterPro" id="IPR029021">
    <property type="entry name" value="Prot-tyrosine_phosphatase-like"/>
</dbReference>
<evidence type="ECO:0000256" key="1">
    <source>
        <dbReference type="SAM" id="MobiDB-lite"/>
    </source>
</evidence>
<proteinExistence type="predicted"/>
<feature type="compositionally biased region" description="Basic and acidic residues" evidence="1">
    <location>
        <begin position="397"/>
        <end position="435"/>
    </location>
</feature>
<feature type="region of interest" description="Disordered" evidence="1">
    <location>
        <begin position="77"/>
        <end position="720"/>
    </location>
</feature>
<feature type="compositionally biased region" description="Basic and acidic residues" evidence="1">
    <location>
        <begin position="584"/>
        <end position="593"/>
    </location>
</feature>
<dbReference type="EMBL" id="OV725080">
    <property type="protein sequence ID" value="CAH1398309.1"/>
    <property type="molecule type" value="Genomic_DNA"/>
</dbReference>
<dbReference type="Proteomes" id="UP001152798">
    <property type="component" value="Chromosome 4"/>
</dbReference>
<dbReference type="SUPFAM" id="SSF52799">
    <property type="entry name" value="(Phosphotyrosine protein) phosphatases II"/>
    <property type="match status" value="1"/>
</dbReference>
<feature type="compositionally biased region" description="Basic and acidic residues" evidence="1">
    <location>
        <begin position="653"/>
        <end position="665"/>
    </location>
</feature>
<evidence type="ECO:0000313" key="2">
    <source>
        <dbReference type="EMBL" id="CAH1398309.1"/>
    </source>
</evidence>
<feature type="compositionally biased region" description="Basic and acidic residues" evidence="1">
    <location>
        <begin position="627"/>
        <end position="642"/>
    </location>
</feature>
<feature type="compositionally biased region" description="Low complexity" evidence="1">
    <location>
        <begin position="244"/>
        <end position="271"/>
    </location>
</feature>
<dbReference type="OrthoDB" id="428974at2759"/>